<feature type="region of interest" description="Disordered" evidence="7">
    <location>
        <begin position="284"/>
        <end position="322"/>
    </location>
</feature>
<dbReference type="InterPro" id="IPR001138">
    <property type="entry name" value="Zn2Cys6_DnaBD"/>
</dbReference>
<feature type="domain" description="Zn(2)-C6 fungal-type" evidence="8">
    <location>
        <begin position="76"/>
        <end position="110"/>
    </location>
</feature>
<evidence type="ECO:0000313" key="10">
    <source>
        <dbReference type="Proteomes" id="UP000256690"/>
    </source>
</evidence>
<dbReference type="PANTHER" id="PTHR46910:SF3">
    <property type="entry name" value="HALOTOLERANCE PROTEIN 9-RELATED"/>
    <property type="match status" value="1"/>
</dbReference>
<dbReference type="PANTHER" id="PTHR46910">
    <property type="entry name" value="TRANSCRIPTION FACTOR PDR1"/>
    <property type="match status" value="1"/>
</dbReference>
<dbReference type="GO" id="GO:0008270">
    <property type="term" value="F:zinc ion binding"/>
    <property type="evidence" value="ECO:0007669"/>
    <property type="project" value="InterPro"/>
</dbReference>
<dbReference type="InterPro" id="IPR050987">
    <property type="entry name" value="AtrR-like"/>
</dbReference>
<name>A0A3D8QHN1_9EURO</name>
<sequence length="497" mass="53601">MFSSTLMDEVMAQPFYPADDDVGFDAQSKREALSISHTLQSDSQHEVLDRNLGCISTEGDFEAKGRGATRRRIQVACMRCRKRKIKCSGDVGDGQGCSNCRSAGNTQCHFLRVNSSILQTKVHVPTGSGWPYPTNDMASRAYASSAASSKTGGFQMNHNNPRISPFSRASDYEVTPDTQNSYGRQPFGLDPTISYEDESSTPYNSQTSSATYMLPSSPQAFIADYCGLSWNSKNWGAILQGCRVPTEPIFSESDAGGALTHAPFPYMIPGLGQTNGAPSMALTQGSLPSPTQGTERTLPNPTGRNTFLGNNSGPVVTSDGLPSVHTYKSGNRWVTKCEPRTPMPSGSTMPFHHGIMDRAKLIPSNGNDMTFGFLPSGGATPPIMPPSSGSFAGLEAAPCAAEAGDELRGSTDARYRTFSRDNRRLVSHTDYRTDTYGYSRPAYRNRSMADDSNSESTLINGLPYTRSTHSVSLPQTDGKSVIQSMAAHPNFTGLCSQ</sequence>
<dbReference type="SMART" id="SM00066">
    <property type="entry name" value="GAL4"/>
    <property type="match status" value="1"/>
</dbReference>
<dbReference type="Proteomes" id="UP000256690">
    <property type="component" value="Unassembled WGS sequence"/>
</dbReference>
<organism evidence="9 10">
    <name type="scientific">Aspergillus mulundensis</name>
    <dbReference type="NCBI Taxonomy" id="1810919"/>
    <lineage>
        <taxon>Eukaryota</taxon>
        <taxon>Fungi</taxon>
        <taxon>Dikarya</taxon>
        <taxon>Ascomycota</taxon>
        <taxon>Pezizomycotina</taxon>
        <taxon>Eurotiomycetes</taxon>
        <taxon>Eurotiomycetidae</taxon>
        <taxon>Eurotiales</taxon>
        <taxon>Aspergillaceae</taxon>
        <taxon>Aspergillus</taxon>
        <taxon>Aspergillus subgen. Nidulantes</taxon>
    </lineage>
</organism>
<evidence type="ECO:0000256" key="2">
    <source>
        <dbReference type="ARBA" id="ARBA00022723"/>
    </source>
</evidence>
<dbReference type="GO" id="GO:0003677">
    <property type="term" value="F:DNA binding"/>
    <property type="evidence" value="ECO:0007669"/>
    <property type="project" value="UniProtKB-KW"/>
</dbReference>
<proteinExistence type="predicted"/>
<gene>
    <name evidence="9" type="ORF">DSM5745_10745</name>
</gene>
<protein>
    <recommendedName>
        <fullName evidence="8">Zn(2)-C6 fungal-type domain-containing protein</fullName>
    </recommendedName>
</protein>
<dbReference type="AlphaFoldDB" id="A0A3D8QHN1"/>
<evidence type="ECO:0000313" key="9">
    <source>
        <dbReference type="EMBL" id="RDW61247.1"/>
    </source>
</evidence>
<evidence type="ECO:0000256" key="7">
    <source>
        <dbReference type="SAM" id="MobiDB-lite"/>
    </source>
</evidence>
<dbReference type="GO" id="GO:0005634">
    <property type="term" value="C:nucleus"/>
    <property type="evidence" value="ECO:0007669"/>
    <property type="project" value="UniProtKB-SubCell"/>
</dbReference>
<evidence type="ECO:0000256" key="5">
    <source>
        <dbReference type="ARBA" id="ARBA00023163"/>
    </source>
</evidence>
<dbReference type="Pfam" id="PF00172">
    <property type="entry name" value="Zn_clus"/>
    <property type="match status" value="1"/>
</dbReference>
<keyword evidence="10" id="KW-1185">Reference proteome</keyword>
<dbReference type="PROSITE" id="PS50048">
    <property type="entry name" value="ZN2_CY6_FUNGAL_2"/>
    <property type="match status" value="1"/>
</dbReference>
<keyword evidence="2" id="KW-0479">Metal-binding</keyword>
<evidence type="ECO:0000256" key="1">
    <source>
        <dbReference type="ARBA" id="ARBA00004123"/>
    </source>
</evidence>
<dbReference type="EMBL" id="PVWQ01000017">
    <property type="protein sequence ID" value="RDW61247.1"/>
    <property type="molecule type" value="Genomic_DNA"/>
</dbReference>
<feature type="region of interest" description="Disordered" evidence="7">
    <location>
        <begin position="165"/>
        <end position="207"/>
    </location>
</feature>
<keyword evidence="4" id="KW-0238">DNA-binding</keyword>
<accession>A0A3D8QHN1</accession>
<comment type="subcellular location">
    <subcellularLocation>
        <location evidence="1">Nucleus</location>
    </subcellularLocation>
</comment>
<dbReference type="OrthoDB" id="5394557at2759"/>
<dbReference type="RefSeq" id="XP_026598779.1">
    <property type="nucleotide sequence ID" value="XM_026752761.1"/>
</dbReference>
<reference evidence="9 10" key="1">
    <citation type="journal article" date="2018" name="IMA Fungus">
        <title>IMA Genome-F 9: Draft genome sequence of Annulohypoxylon stygium, Aspergillus mulundensis, Berkeleyomyces basicola (syn. Thielaviopsis basicola), Ceratocystis smalleyi, two Cercospora beticola strains, Coleophoma cylindrospora, Fusarium fracticaudum, Phialophora cf. hyalina, and Morchella septimelata.</title>
        <authorList>
            <person name="Wingfield B.D."/>
            <person name="Bills G.F."/>
            <person name="Dong Y."/>
            <person name="Huang W."/>
            <person name="Nel W.J."/>
            <person name="Swalarsk-Parry B.S."/>
            <person name="Vaghefi N."/>
            <person name="Wilken P.M."/>
            <person name="An Z."/>
            <person name="de Beer Z.W."/>
            <person name="De Vos L."/>
            <person name="Chen L."/>
            <person name="Duong T.A."/>
            <person name="Gao Y."/>
            <person name="Hammerbacher A."/>
            <person name="Kikkert J.R."/>
            <person name="Li Y."/>
            <person name="Li H."/>
            <person name="Li K."/>
            <person name="Li Q."/>
            <person name="Liu X."/>
            <person name="Ma X."/>
            <person name="Naidoo K."/>
            <person name="Pethybridge S.J."/>
            <person name="Sun J."/>
            <person name="Steenkamp E.T."/>
            <person name="van der Nest M.A."/>
            <person name="van Wyk S."/>
            <person name="Wingfield M.J."/>
            <person name="Xiong C."/>
            <person name="Yue Q."/>
            <person name="Zhang X."/>
        </authorList>
    </citation>
    <scope>NUCLEOTIDE SEQUENCE [LARGE SCALE GENOMIC DNA]</scope>
    <source>
        <strain evidence="9 10">DSM 5745</strain>
    </source>
</reference>
<keyword evidence="3" id="KW-0805">Transcription regulation</keyword>
<evidence type="ECO:0000256" key="6">
    <source>
        <dbReference type="ARBA" id="ARBA00023242"/>
    </source>
</evidence>
<evidence type="ECO:0000256" key="3">
    <source>
        <dbReference type="ARBA" id="ARBA00023015"/>
    </source>
</evidence>
<dbReference type="GeneID" id="38121115"/>
<dbReference type="GO" id="GO:0000981">
    <property type="term" value="F:DNA-binding transcription factor activity, RNA polymerase II-specific"/>
    <property type="evidence" value="ECO:0007669"/>
    <property type="project" value="InterPro"/>
</dbReference>
<dbReference type="Gene3D" id="4.10.240.10">
    <property type="entry name" value="Zn(2)-C6 fungal-type DNA-binding domain"/>
    <property type="match status" value="1"/>
</dbReference>
<dbReference type="PROSITE" id="PS00463">
    <property type="entry name" value="ZN2_CY6_FUNGAL_1"/>
    <property type="match status" value="1"/>
</dbReference>
<feature type="compositionally biased region" description="Polar residues" evidence="7">
    <location>
        <begin position="284"/>
        <end position="315"/>
    </location>
</feature>
<dbReference type="InterPro" id="IPR036864">
    <property type="entry name" value="Zn2-C6_fun-type_DNA-bd_sf"/>
</dbReference>
<dbReference type="STRING" id="1810919.A0A3D8QHN1"/>
<keyword evidence="5" id="KW-0804">Transcription</keyword>
<dbReference type="SUPFAM" id="SSF57701">
    <property type="entry name" value="Zn2/Cys6 DNA-binding domain"/>
    <property type="match status" value="1"/>
</dbReference>
<dbReference type="CDD" id="cd00067">
    <property type="entry name" value="GAL4"/>
    <property type="match status" value="1"/>
</dbReference>
<keyword evidence="6" id="KW-0539">Nucleus</keyword>
<comment type="caution">
    <text evidence="9">The sequence shown here is derived from an EMBL/GenBank/DDBJ whole genome shotgun (WGS) entry which is preliminary data.</text>
</comment>
<evidence type="ECO:0000256" key="4">
    <source>
        <dbReference type="ARBA" id="ARBA00023125"/>
    </source>
</evidence>
<evidence type="ECO:0000259" key="8">
    <source>
        <dbReference type="PROSITE" id="PS50048"/>
    </source>
</evidence>